<gene>
    <name evidence="7" type="ORF">ACFQ3L_00635</name>
</gene>
<evidence type="ECO:0000259" key="5">
    <source>
        <dbReference type="Pfam" id="PF01385"/>
    </source>
</evidence>
<dbReference type="NCBIfam" id="NF040570">
    <property type="entry name" value="guided_TnpB"/>
    <property type="match status" value="1"/>
</dbReference>
<keyword evidence="3" id="KW-0238">DNA-binding</keyword>
<accession>A0ABW4B5Z2</accession>
<dbReference type="NCBIfam" id="TIGR01766">
    <property type="entry name" value="IS200/IS605 family accessory protein TnpB-like domain"/>
    <property type="match status" value="1"/>
</dbReference>
<evidence type="ECO:0000256" key="1">
    <source>
        <dbReference type="ARBA" id="ARBA00008761"/>
    </source>
</evidence>
<organism evidence="7 8">
    <name type="scientific">Lacticaseibacillus jixianensis</name>
    <dbReference type="NCBI Taxonomy" id="2486012"/>
    <lineage>
        <taxon>Bacteria</taxon>
        <taxon>Bacillati</taxon>
        <taxon>Bacillota</taxon>
        <taxon>Bacilli</taxon>
        <taxon>Lactobacillales</taxon>
        <taxon>Lactobacillaceae</taxon>
        <taxon>Lacticaseibacillus</taxon>
    </lineage>
</organism>
<evidence type="ECO:0000313" key="7">
    <source>
        <dbReference type="EMBL" id="MFD1392096.1"/>
    </source>
</evidence>
<protein>
    <submittedName>
        <fullName evidence="7">RNA-guided endonuclease TnpB family protein</fullName>
    </submittedName>
</protein>
<evidence type="ECO:0000313" key="8">
    <source>
        <dbReference type="Proteomes" id="UP001597249"/>
    </source>
</evidence>
<keyword evidence="7" id="KW-0255">Endonuclease</keyword>
<keyword evidence="7" id="KW-0378">Hydrolase</keyword>
<proteinExistence type="inferred from homology"/>
<feature type="domain" description="Cas12f1-like TNB" evidence="6">
    <location>
        <begin position="314"/>
        <end position="381"/>
    </location>
</feature>
<sequence length="403" mass="46567">MKQAVTLKLRILLAAEEAQLLQETMRQFAVGCQLVSQYLFDHGFVLDQNVLHEALYHRLRADIGLKAQMAQSAIRHVIGNYKTVQTQMKSEPYAFKDRYTGQWTRCPRDLTWLRRPLQYRKPQLKLVRNRDWSWLKDGRLSLNTLAKRLRVTPYLHGFEQYLTPDWQLGTATVLRTGGHYFLHIAAAKEVATVDRTQVKDIVGIDRGLRFVLVSHNRAGQTTFVSGKAIASKRAQYHRTRQELQRKNTKSAKRCLHRLSGRENRWMSDVNHRLSKTLVSEASPKTLFVVENLTGIRQQSRRQAQAQRELHSWSFFELEQALRYKATLAGHTVIAVSAQYTSQRCPKCGRIDKTQRDHKHHTYRCVACGYQSNDDRIAAMNLVTLGQQYLSGSNHPRFTKEVVG</sequence>
<keyword evidence="8" id="KW-1185">Reference proteome</keyword>
<evidence type="ECO:0000256" key="4">
    <source>
        <dbReference type="ARBA" id="ARBA00023172"/>
    </source>
</evidence>
<evidence type="ECO:0000259" key="6">
    <source>
        <dbReference type="Pfam" id="PF07282"/>
    </source>
</evidence>
<evidence type="ECO:0000256" key="3">
    <source>
        <dbReference type="ARBA" id="ARBA00023125"/>
    </source>
</evidence>
<dbReference type="InterPro" id="IPR001959">
    <property type="entry name" value="Transposase"/>
</dbReference>
<evidence type="ECO:0000256" key="2">
    <source>
        <dbReference type="ARBA" id="ARBA00022578"/>
    </source>
</evidence>
<dbReference type="GO" id="GO:0004519">
    <property type="term" value="F:endonuclease activity"/>
    <property type="evidence" value="ECO:0007669"/>
    <property type="project" value="UniProtKB-KW"/>
</dbReference>
<dbReference type="EMBL" id="JBHTMO010000001">
    <property type="protein sequence ID" value="MFD1392096.1"/>
    <property type="molecule type" value="Genomic_DNA"/>
</dbReference>
<dbReference type="Pfam" id="PF01385">
    <property type="entry name" value="OrfB_IS605"/>
    <property type="match status" value="1"/>
</dbReference>
<keyword evidence="7" id="KW-0540">Nuclease</keyword>
<keyword evidence="2" id="KW-0815">Transposition</keyword>
<dbReference type="Proteomes" id="UP001597249">
    <property type="component" value="Unassembled WGS sequence"/>
</dbReference>
<comment type="similarity">
    <text evidence="1">In the C-terminal section; belongs to the transposase 35 family.</text>
</comment>
<comment type="caution">
    <text evidence="7">The sequence shown here is derived from an EMBL/GenBank/DDBJ whole genome shotgun (WGS) entry which is preliminary data.</text>
</comment>
<feature type="domain" description="Probable transposase IS891/IS1136/IS1341" evidence="5">
    <location>
        <begin position="195"/>
        <end position="284"/>
    </location>
</feature>
<dbReference type="RefSeq" id="WP_125584550.1">
    <property type="nucleotide sequence ID" value="NZ_JBHTMO010000001.1"/>
</dbReference>
<dbReference type="InterPro" id="IPR010095">
    <property type="entry name" value="Cas12f1-like_TNB"/>
</dbReference>
<dbReference type="Pfam" id="PF07282">
    <property type="entry name" value="Cas12f1-like_TNB"/>
    <property type="match status" value="1"/>
</dbReference>
<reference evidence="8" key="1">
    <citation type="journal article" date="2019" name="Int. J. Syst. Evol. Microbiol.">
        <title>The Global Catalogue of Microorganisms (GCM) 10K type strain sequencing project: providing services to taxonomists for standard genome sequencing and annotation.</title>
        <authorList>
            <consortium name="The Broad Institute Genomics Platform"/>
            <consortium name="The Broad Institute Genome Sequencing Center for Infectious Disease"/>
            <person name="Wu L."/>
            <person name="Ma J."/>
        </authorList>
    </citation>
    <scope>NUCLEOTIDE SEQUENCE [LARGE SCALE GENOMIC DNA]</scope>
    <source>
        <strain evidence="8">CCM 8911</strain>
    </source>
</reference>
<name>A0ABW4B5Z2_9LACO</name>
<keyword evidence="4" id="KW-0233">DNA recombination</keyword>